<feature type="non-terminal residue" evidence="1">
    <location>
        <position position="1"/>
    </location>
</feature>
<dbReference type="InterPro" id="IPR029060">
    <property type="entry name" value="PIN-like_dom_sf"/>
</dbReference>
<dbReference type="Gene3D" id="3.40.50.1010">
    <property type="entry name" value="5'-nuclease"/>
    <property type="match status" value="1"/>
</dbReference>
<proteinExistence type="predicted"/>
<sequence>PTLDVTADTAAAFGILAAAVKLSGRSPRPRYNDLWIAAQAIEHGYALLTLNHGDFAGLPGLRILMPAQRGTEPRRPKKGKQE</sequence>
<comment type="caution">
    <text evidence="1">The sequence shown here is derived from an EMBL/GenBank/DDBJ whole genome shotgun (WGS) entry which is preliminary data.</text>
</comment>
<dbReference type="SUPFAM" id="SSF88723">
    <property type="entry name" value="PIN domain-like"/>
    <property type="match status" value="1"/>
</dbReference>
<protein>
    <submittedName>
        <fullName evidence="1">PilT domain-containing protein</fullName>
    </submittedName>
</protein>
<reference evidence="1" key="1">
    <citation type="submission" date="2013-08" db="EMBL/GenBank/DDBJ databases">
        <authorList>
            <person name="Mendez C."/>
            <person name="Richter M."/>
            <person name="Ferrer M."/>
            <person name="Sanchez J."/>
        </authorList>
    </citation>
    <scope>NUCLEOTIDE SEQUENCE</scope>
</reference>
<organism evidence="1">
    <name type="scientific">mine drainage metagenome</name>
    <dbReference type="NCBI Taxonomy" id="410659"/>
    <lineage>
        <taxon>unclassified sequences</taxon>
        <taxon>metagenomes</taxon>
        <taxon>ecological metagenomes</taxon>
    </lineage>
</organism>
<evidence type="ECO:0000313" key="1">
    <source>
        <dbReference type="EMBL" id="EQD48995.1"/>
    </source>
</evidence>
<reference evidence="1" key="2">
    <citation type="journal article" date="2014" name="ISME J.">
        <title>Microbial stratification in low pH oxic and suboxic macroscopic growths along an acid mine drainage.</title>
        <authorList>
            <person name="Mendez-Garcia C."/>
            <person name="Mesa V."/>
            <person name="Sprenger R.R."/>
            <person name="Richter M."/>
            <person name="Diez M.S."/>
            <person name="Solano J."/>
            <person name="Bargiela R."/>
            <person name="Golyshina O.V."/>
            <person name="Manteca A."/>
            <person name="Ramos J.L."/>
            <person name="Gallego J.R."/>
            <person name="Llorente I."/>
            <person name="Martins Dos Santos V.A."/>
            <person name="Jensen O.N."/>
            <person name="Pelaez A.I."/>
            <person name="Sanchez J."/>
            <person name="Ferrer M."/>
        </authorList>
    </citation>
    <scope>NUCLEOTIDE SEQUENCE</scope>
</reference>
<accession>T1B3S9</accession>
<name>T1B3S9_9ZZZZ</name>
<dbReference type="EMBL" id="AUZY01007720">
    <property type="protein sequence ID" value="EQD48995.1"/>
    <property type="molecule type" value="Genomic_DNA"/>
</dbReference>
<dbReference type="AlphaFoldDB" id="T1B3S9"/>
<gene>
    <name evidence="1" type="ORF">B1B_11833</name>
</gene>